<dbReference type="AlphaFoldDB" id="A0A6G0W5N3"/>
<keyword evidence="9" id="KW-0233">DNA recombination</keyword>
<dbReference type="VEuPathDB" id="FungiDB:AeMF1_014737"/>
<organism evidence="12 13">
    <name type="scientific">Aphanomyces euteiches</name>
    <dbReference type="NCBI Taxonomy" id="100861"/>
    <lineage>
        <taxon>Eukaryota</taxon>
        <taxon>Sar</taxon>
        <taxon>Stramenopiles</taxon>
        <taxon>Oomycota</taxon>
        <taxon>Saprolegniomycetes</taxon>
        <taxon>Saprolegniales</taxon>
        <taxon>Verrucalvaceae</taxon>
        <taxon>Aphanomyces</taxon>
    </lineage>
</organism>
<protein>
    <recommendedName>
        <fullName evidence="11">Integrase catalytic domain-containing protein</fullName>
    </recommendedName>
</protein>
<comment type="caution">
    <text evidence="12">The sequence shown here is derived from an EMBL/GenBank/DDBJ whole genome shotgun (WGS) entry which is preliminary data.</text>
</comment>
<evidence type="ECO:0000313" key="13">
    <source>
        <dbReference type="Proteomes" id="UP000481153"/>
    </source>
</evidence>
<keyword evidence="8" id="KW-0548">Nucleotidyltransferase</keyword>
<dbReference type="InterPro" id="IPR001584">
    <property type="entry name" value="Integrase_cat-core"/>
</dbReference>
<dbReference type="SUPFAM" id="SSF53098">
    <property type="entry name" value="Ribonuclease H-like"/>
    <property type="match status" value="1"/>
</dbReference>
<keyword evidence="6" id="KW-0229">DNA integration</keyword>
<keyword evidence="8" id="KW-0808">Transferase</keyword>
<dbReference type="Pfam" id="PF00665">
    <property type="entry name" value="rve"/>
    <property type="match status" value="1"/>
</dbReference>
<dbReference type="GO" id="GO:0016787">
    <property type="term" value="F:hydrolase activity"/>
    <property type="evidence" value="ECO:0007669"/>
    <property type="project" value="UniProtKB-KW"/>
</dbReference>
<evidence type="ECO:0000313" key="12">
    <source>
        <dbReference type="EMBL" id="KAF0722383.1"/>
    </source>
</evidence>
<reference evidence="12 13" key="1">
    <citation type="submission" date="2019-07" db="EMBL/GenBank/DDBJ databases">
        <title>Genomics analysis of Aphanomyces spp. identifies a new class of oomycete effector associated with host adaptation.</title>
        <authorList>
            <person name="Gaulin E."/>
        </authorList>
    </citation>
    <scope>NUCLEOTIDE SEQUENCE [LARGE SCALE GENOMIC DNA]</scope>
    <source>
        <strain evidence="12 13">ATCC 201684</strain>
    </source>
</reference>
<dbReference type="GO" id="GO:0046872">
    <property type="term" value="F:metal ion binding"/>
    <property type="evidence" value="ECO:0007669"/>
    <property type="project" value="UniProtKB-KW"/>
</dbReference>
<gene>
    <name evidence="12" type="ORF">Ae201684_018452</name>
</gene>
<keyword evidence="8" id="KW-0239">DNA-directed DNA polymerase</keyword>
<dbReference type="PROSITE" id="PS50994">
    <property type="entry name" value="INTEGRASE"/>
    <property type="match status" value="1"/>
</dbReference>
<sequence length="382" mass="43990">MRHPSISNRARYFITFTDDYTRYGFVYFLKHKLEALQHFQAFTAFCRTQFNRQVRCLRSDNGGEYISHAFSTFLTENGIRHEKTVPHTPQQNGVSERMNRTLVECARAMLHYSHVPLQFWAEAVAHAMYLRNRLYSSFTPGTTPFERLWKSKPDLSQLRIFGCEAYSRSKFASRTIRAMYVGNEPDVKGYRLYCQKFFVSRNVQFNEANSNFANSTSPLLLPAQDIFADEDSPRDESPPPPRRSTRIRRPPTRFMDTTPVIQPAASSPPQSSSVSTSELHEDVIDDSVSNAQEDVNTMIEDTSTSIPVALEDSEDMDVSTIYDAPFLRRRPREETIDEDFETEDDIIVSKRQRILVAFAVHSTGLPTTIQQAHSSPEREEWI</sequence>
<evidence type="ECO:0000256" key="3">
    <source>
        <dbReference type="ARBA" id="ARBA00022759"/>
    </source>
</evidence>
<evidence type="ECO:0000256" key="1">
    <source>
        <dbReference type="ARBA" id="ARBA00022722"/>
    </source>
</evidence>
<keyword evidence="5" id="KW-0460">Magnesium</keyword>
<dbReference type="GO" id="GO:0003676">
    <property type="term" value="F:nucleic acid binding"/>
    <property type="evidence" value="ECO:0007669"/>
    <property type="project" value="InterPro"/>
</dbReference>
<keyword evidence="3" id="KW-0255">Endonuclease</keyword>
<dbReference type="InterPro" id="IPR012337">
    <property type="entry name" value="RNaseH-like_sf"/>
</dbReference>
<feature type="domain" description="Integrase catalytic" evidence="11">
    <location>
        <begin position="1"/>
        <end position="152"/>
    </location>
</feature>
<dbReference type="InterPro" id="IPR036397">
    <property type="entry name" value="RNaseH_sf"/>
</dbReference>
<keyword evidence="2" id="KW-0479">Metal-binding</keyword>
<name>A0A6G0W5N3_9STRA</name>
<evidence type="ECO:0000256" key="5">
    <source>
        <dbReference type="ARBA" id="ARBA00022842"/>
    </source>
</evidence>
<evidence type="ECO:0000256" key="7">
    <source>
        <dbReference type="ARBA" id="ARBA00022918"/>
    </source>
</evidence>
<keyword evidence="4" id="KW-0378">Hydrolase</keyword>
<keyword evidence="1" id="KW-0540">Nuclease</keyword>
<dbReference type="GO" id="GO:0004519">
    <property type="term" value="F:endonuclease activity"/>
    <property type="evidence" value="ECO:0007669"/>
    <property type="project" value="UniProtKB-KW"/>
</dbReference>
<evidence type="ECO:0000256" key="4">
    <source>
        <dbReference type="ARBA" id="ARBA00022801"/>
    </source>
</evidence>
<evidence type="ECO:0000259" key="11">
    <source>
        <dbReference type="PROSITE" id="PS50994"/>
    </source>
</evidence>
<evidence type="ECO:0000256" key="8">
    <source>
        <dbReference type="ARBA" id="ARBA00022932"/>
    </source>
</evidence>
<evidence type="ECO:0000256" key="10">
    <source>
        <dbReference type="SAM" id="MobiDB-lite"/>
    </source>
</evidence>
<keyword evidence="13" id="KW-1185">Reference proteome</keyword>
<dbReference type="Pfam" id="PF25597">
    <property type="entry name" value="SH3_retrovirus"/>
    <property type="match status" value="1"/>
</dbReference>
<feature type="region of interest" description="Disordered" evidence="10">
    <location>
        <begin position="229"/>
        <end position="280"/>
    </location>
</feature>
<evidence type="ECO:0000256" key="2">
    <source>
        <dbReference type="ARBA" id="ARBA00022723"/>
    </source>
</evidence>
<dbReference type="GO" id="GO:0003887">
    <property type="term" value="F:DNA-directed DNA polymerase activity"/>
    <property type="evidence" value="ECO:0007669"/>
    <property type="project" value="UniProtKB-KW"/>
</dbReference>
<dbReference type="InterPro" id="IPR039537">
    <property type="entry name" value="Retrotran_Ty1/copia-like"/>
</dbReference>
<dbReference type="EMBL" id="VJMJ01000336">
    <property type="protein sequence ID" value="KAF0722383.1"/>
    <property type="molecule type" value="Genomic_DNA"/>
</dbReference>
<dbReference type="Proteomes" id="UP000481153">
    <property type="component" value="Unassembled WGS sequence"/>
</dbReference>
<dbReference type="PANTHER" id="PTHR42648">
    <property type="entry name" value="TRANSPOSASE, PUTATIVE-RELATED"/>
    <property type="match status" value="1"/>
</dbReference>
<proteinExistence type="predicted"/>
<dbReference type="GO" id="GO:0003964">
    <property type="term" value="F:RNA-directed DNA polymerase activity"/>
    <property type="evidence" value="ECO:0007669"/>
    <property type="project" value="UniProtKB-KW"/>
</dbReference>
<dbReference type="Gene3D" id="3.30.420.10">
    <property type="entry name" value="Ribonuclease H-like superfamily/Ribonuclease H"/>
    <property type="match status" value="1"/>
</dbReference>
<dbReference type="PANTHER" id="PTHR42648:SF11">
    <property type="entry name" value="TRANSPOSON TY4-P GAG-POL POLYPROTEIN"/>
    <property type="match status" value="1"/>
</dbReference>
<dbReference type="GO" id="GO:0006310">
    <property type="term" value="P:DNA recombination"/>
    <property type="evidence" value="ECO:0007669"/>
    <property type="project" value="UniProtKB-KW"/>
</dbReference>
<dbReference type="InterPro" id="IPR057670">
    <property type="entry name" value="SH3_retrovirus"/>
</dbReference>
<feature type="compositionally biased region" description="Low complexity" evidence="10">
    <location>
        <begin position="259"/>
        <end position="277"/>
    </location>
</feature>
<keyword evidence="7" id="KW-0695">RNA-directed DNA polymerase</keyword>
<evidence type="ECO:0000256" key="9">
    <source>
        <dbReference type="ARBA" id="ARBA00023172"/>
    </source>
</evidence>
<dbReference type="GO" id="GO:0015074">
    <property type="term" value="P:DNA integration"/>
    <property type="evidence" value="ECO:0007669"/>
    <property type="project" value="UniProtKB-KW"/>
</dbReference>
<accession>A0A6G0W5N3</accession>
<evidence type="ECO:0000256" key="6">
    <source>
        <dbReference type="ARBA" id="ARBA00022908"/>
    </source>
</evidence>